<accession>A0A9W9US87</accession>
<keyword evidence="2" id="KW-1185">Reference proteome</keyword>
<reference evidence="1" key="1">
    <citation type="submission" date="2022-11" db="EMBL/GenBank/DDBJ databases">
        <authorList>
            <person name="Petersen C."/>
        </authorList>
    </citation>
    <scope>NUCLEOTIDE SEQUENCE</scope>
    <source>
        <strain evidence="1">IBT 29864</strain>
    </source>
</reference>
<reference evidence="1" key="2">
    <citation type="journal article" date="2023" name="IMA Fungus">
        <title>Comparative genomic study of the Penicillium genus elucidates a diverse pangenome and 15 lateral gene transfer events.</title>
        <authorList>
            <person name="Petersen C."/>
            <person name="Sorensen T."/>
            <person name="Nielsen M.R."/>
            <person name="Sondergaard T.E."/>
            <person name="Sorensen J.L."/>
            <person name="Fitzpatrick D.A."/>
            <person name="Frisvad J.C."/>
            <person name="Nielsen K.L."/>
        </authorList>
    </citation>
    <scope>NUCLEOTIDE SEQUENCE</scope>
    <source>
        <strain evidence="1">IBT 29864</strain>
    </source>
</reference>
<name>A0A9W9US87_9EURO</name>
<dbReference type="AlphaFoldDB" id="A0A9W9US87"/>
<dbReference type="GeneID" id="81444741"/>
<dbReference type="OrthoDB" id="5979581at2759"/>
<dbReference type="RefSeq" id="XP_056549460.1">
    <property type="nucleotide sequence ID" value="XM_056705562.1"/>
</dbReference>
<evidence type="ECO:0000313" key="1">
    <source>
        <dbReference type="EMBL" id="KAJ5355437.1"/>
    </source>
</evidence>
<organism evidence="1 2">
    <name type="scientific">Penicillium cataractarum</name>
    <dbReference type="NCBI Taxonomy" id="2100454"/>
    <lineage>
        <taxon>Eukaryota</taxon>
        <taxon>Fungi</taxon>
        <taxon>Dikarya</taxon>
        <taxon>Ascomycota</taxon>
        <taxon>Pezizomycotina</taxon>
        <taxon>Eurotiomycetes</taxon>
        <taxon>Eurotiomycetidae</taxon>
        <taxon>Eurotiales</taxon>
        <taxon>Aspergillaceae</taxon>
        <taxon>Penicillium</taxon>
    </lineage>
</organism>
<evidence type="ECO:0000313" key="2">
    <source>
        <dbReference type="Proteomes" id="UP001147782"/>
    </source>
</evidence>
<sequence>MKTTKPLTTRFPSLLRKKPFPIPSQGHPYRLAYSLMKRYRQSTIPSAFIQRDLERYSPIVIKTWSRSVGACLQQYGSRGICIGSHRHVEESESVMALKILNNNSSPAQCEVEEHISTADPSSRSLAYTDIARLFSSRRPRRLSLMLDVSTYEKAVVDVSAALQRQKDATAAY</sequence>
<dbReference type="EMBL" id="JAPZBS010000010">
    <property type="protein sequence ID" value="KAJ5355437.1"/>
    <property type="molecule type" value="Genomic_DNA"/>
</dbReference>
<proteinExistence type="predicted"/>
<protein>
    <submittedName>
        <fullName evidence="1">Uncharacterized protein</fullName>
    </submittedName>
</protein>
<comment type="caution">
    <text evidence="1">The sequence shown here is derived from an EMBL/GenBank/DDBJ whole genome shotgun (WGS) entry which is preliminary data.</text>
</comment>
<gene>
    <name evidence="1" type="ORF">N7496_012649</name>
</gene>
<dbReference type="Proteomes" id="UP001147782">
    <property type="component" value="Unassembled WGS sequence"/>
</dbReference>